<protein>
    <submittedName>
        <fullName evidence="1">Uncharacterized protein</fullName>
    </submittedName>
</protein>
<dbReference type="RefSeq" id="WP_152762677.1">
    <property type="nucleotide sequence ID" value="NZ_WHLY01000002.1"/>
</dbReference>
<proteinExistence type="predicted"/>
<dbReference type="AlphaFoldDB" id="A0A7C9BLH2"/>
<dbReference type="Proteomes" id="UP000479293">
    <property type="component" value="Unassembled WGS sequence"/>
</dbReference>
<accession>A0A7C9BLH2</accession>
<sequence>MKVLFNLFITALIISTFSCRNEGSLPEPEEKVDYRLVDSLLSAKGRYWVVEQITKIESKEKLEYISADGAKTSSLLGVLWSGGYITNVAFQFGKNTILQKEGGGVFGQVPYTDTGTFHIYNMKNYPGGSWDWSGDYTKINVNQLPEMLRSVLSHISKVDPADFEGYLDPASYPVYGNVEEIRTAGKSERIKIVMDNKDDIKPESFIFTLRAVWLDSYGSGGSRVSVYDKVIY</sequence>
<reference evidence="1 2" key="1">
    <citation type="submission" date="2019-10" db="EMBL/GenBank/DDBJ databases">
        <title>Draft Genome Sequence of Cytophagaceae sp. SJW1-29.</title>
        <authorList>
            <person name="Choi A."/>
        </authorList>
    </citation>
    <scope>NUCLEOTIDE SEQUENCE [LARGE SCALE GENOMIC DNA]</scope>
    <source>
        <strain evidence="1 2">SJW1-29</strain>
    </source>
</reference>
<keyword evidence="2" id="KW-1185">Reference proteome</keyword>
<evidence type="ECO:0000313" key="2">
    <source>
        <dbReference type="Proteomes" id="UP000479293"/>
    </source>
</evidence>
<comment type="caution">
    <text evidence="1">The sequence shown here is derived from an EMBL/GenBank/DDBJ whole genome shotgun (WGS) entry which is preliminary data.</text>
</comment>
<dbReference type="EMBL" id="WHLY01000002">
    <property type="protein sequence ID" value="MPR35535.1"/>
    <property type="molecule type" value="Genomic_DNA"/>
</dbReference>
<gene>
    <name evidence="1" type="ORF">GBK04_19820</name>
</gene>
<dbReference type="PROSITE" id="PS51257">
    <property type="entry name" value="PROKAR_LIPOPROTEIN"/>
    <property type="match status" value="1"/>
</dbReference>
<evidence type="ECO:0000313" key="1">
    <source>
        <dbReference type="EMBL" id="MPR35535.1"/>
    </source>
</evidence>
<organism evidence="1 2">
    <name type="scientific">Salmonirosea aquatica</name>
    <dbReference type="NCBI Taxonomy" id="2654236"/>
    <lineage>
        <taxon>Bacteria</taxon>
        <taxon>Pseudomonadati</taxon>
        <taxon>Bacteroidota</taxon>
        <taxon>Cytophagia</taxon>
        <taxon>Cytophagales</taxon>
        <taxon>Spirosomataceae</taxon>
        <taxon>Salmonirosea</taxon>
    </lineage>
</organism>
<name>A0A7C9BLH2_9BACT</name>